<dbReference type="EMBL" id="MU865045">
    <property type="protein sequence ID" value="KAK4459119.1"/>
    <property type="molecule type" value="Genomic_DNA"/>
</dbReference>
<feature type="region of interest" description="Disordered" evidence="1">
    <location>
        <begin position="26"/>
        <end position="82"/>
    </location>
</feature>
<gene>
    <name evidence="2" type="ORF">QBC42DRAFT_275053</name>
</gene>
<dbReference type="GO" id="GO:0006044">
    <property type="term" value="P:N-acetylglucosamine metabolic process"/>
    <property type="evidence" value="ECO:0007669"/>
    <property type="project" value="TreeGrafter"/>
</dbReference>
<name>A0AAV9HG03_9PEZI</name>
<evidence type="ECO:0008006" key="4">
    <source>
        <dbReference type="Google" id="ProtNLM"/>
    </source>
</evidence>
<accession>A0AAV9HG03</accession>
<dbReference type="AlphaFoldDB" id="A0AAV9HG03"/>
<keyword evidence="3" id="KW-1185">Reference proteome</keyword>
<dbReference type="PANTHER" id="PTHR35020">
    <property type="entry name" value="N-ACETYLGLUCOSAMINE-INDUCED PROTEIN 1"/>
    <property type="match status" value="1"/>
</dbReference>
<evidence type="ECO:0000256" key="1">
    <source>
        <dbReference type="SAM" id="MobiDB-lite"/>
    </source>
</evidence>
<dbReference type="InterPro" id="IPR022036">
    <property type="entry name" value="DUF3605"/>
</dbReference>
<reference evidence="2" key="1">
    <citation type="journal article" date="2023" name="Mol. Phylogenet. Evol.">
        <title>Genome-scale phylogeny and comparative genomics of the fungal order Sordariales.</title>
        <authorList>
            <person name="Hensen N."/>
            <person name="Bonometti L."/>
            <person name="Westerberg I."/>
            <person name="Brannstrom I.O."/>
            <person name="Guillou S."/>
            <person name="Cros-Aarteil S."/>
            <person name="Calhoun S."/>
            <person name="Haridas S."/>
            <person name="Kuo A."/>
            <person name="Mondo S."/>
            <person name="Pangilinan J."/>
            <person name="Riley R."/>
            <person name="LaButti K."/>
            <person name="Andreopoulos B."/>
            <person name="Lipzen A."/>
            <person name="Chen C."/>
            <person name="Yan M."/>
            <person name="Daum C."/>
            <person name="Ng V."/>
            <person name="Clum A."/>
            <person name="Steindorff A."/>
            <person name="Ohm R.A."/>
            <person name="Martin F."/>
            <person name="Silar P."/>
            <person name="Natvig D.O."/>
            <person name="Lalanne C."/>
            <person name="Gautier V."/>
            <person name="Ament-Velasquez S.L."/>
            <person name="Kruys A."/>
            <person name="Hutchinson M.I."/>
            <person name="Powell A.J."/>
            <person name="Barry K."/>
            <person name="Miller A.N."/>
            <person name="Grigoriev I.V."/>
            <person name="Debuchy R."/>
            <person name="Gladieux P."/>
            <person name="Hiltunen Thoren M."/>
            <person name="Johannesson H."/>
        </authorList>
    </citation>
    <scope>NUCLEOTIDE SEQUENCE</scope>
    <source>
        <strain evidence="2">PSN324</strain>
    </source>
</reference>
<dbReference type="Pfam" id="PF12239">
    <property type="entry name" value="DUF3605"/>
    <property type="match status" value="1"/>
</dbReference>
<proteinExistence type="predicted"/>
<comment type="caution">
    <text evidence="2">The sequence shown here is derived from an EMBL/GenBank/DDBJ whole genome shotgun (WGS) entry which is preliminary data.</text>
</comment>
<dbReference type="GO" id="GO:0005737">
    <property type="term" value="C:cytoplasm"/>
    <property type="evidence" value="ECO:0007669"/>
    <property type="project" value="TreeGrafter"/>
</dbReference>
<evidence type="ECO:0000313" key="3">
    <source>
        <dbReference type="Proteomes" id="UP001321749"/>
    </source>
</evidence>
<reference evidence="2" key="2">
    <citation type="submission" date="2023-06" db="EMBL/GenBank/DDBJ databases">
        <authorList>
            <consortium name="Lawrence Berkeley National Laboratory"/>
            <person name="Mondo S.J."/>
            <person name="Hensen N."/>
            <person name="Bonometti L."/>
            <person name="Westerberg I."/>
            <person name="Brannstrom I.O."/>
            <person name="Guillou S."/>
            <person name="Cros-Aarteil S."/>
            <person name="Calhoun S."/>
            <person name="Haridas S."/>
            <person name="Kuo A."/>
            <person name="Pangilinan J."/>
            <person name="Riley R."/>
            <person name="Labutti K."/>
            <person name="Andreopoulos B."/>
            <person name="Lipzen A."/>
            <person name="Chen C."/>
            <person name="Yanf M."/>
            <person name="Daum C."/>
            <person name="Ng V."/>
            <person name="Clum A."/>
            <person name="Steindorff A."/>
            <person name="Ohm R."/>
            <person name="Martin F."/>
            <person name="Silar P."/>
            <person name="Natvig D."/>
            <person name="Lalanne C."/>
            <person name="Gautier V."/>
            <person name="Ament-Velasquez S.L."/>
            <person name="Kruys A."/>
            <person name="Hutchinson M.I."/>
            <person name="Powell A.J."/>
            <person name="Barry K."/>
            <person name="Miller A.N."/>
            <person name="Grigoriev I.V."/>
            <person name="Debuchy R."/>
            <person name="Gladieux P."/>
            <person name="Thoren M.H."/>
            <person name="Johannesson H."/>
        </authorList>
    </citation>
    <scope>NUCLEOTIDE SEQUENCE</scope>
    <source>
        <strain evidence="2">PSN324</strain>
    </source>
</reference>
<evidence type="ECO:0000313" key="2">
    <source>
        <dbReference type="EMBL" id="KAK4459119.1"/>
    </source>
</evidence>
<dbReference type="Proteomes" id="UP001321749">
    <property type="component" value="Unassembled WGS sequence"/>
</dbReference>
<protein>
    <recommendedName>
        <fullName evidence="4">N-acetylglucosamine-induced protein 1</fullName>
    </recommendedName>
</protein>
<sequence length="308" mass="35543">MHYRYKWLIKIQQTPLNHRFPETLSIRPGPHLAPVQRPINRSLSSRPRHSSGGTLKKAQGPPHHHGCAATQARQPGKDNQTHQTTINGIELSKMGENVIESAAPEETPFHLTDVDKWVLSQTDETFKCHDWEELREILANNQLHILKRRPSDLRRYIKWSAETKAKYGSTTNFLLAQRLPKAWGKPPFIPASDIPFSDPSDYCVLKNDWPYGFEPGISHIVVWTRTPIATDDTVGDMTPESRKTVSDFIKRFFVDRLGPRGEDKVLWFKNWVALQSVRTVDHVHVLVRDVEPEIMEEWTRELECHKAQ</sequence>
<organism evidence="2 3">
    <name type="scientific">Cladorrhinum samala</name>
    <dbReference type="NCBI Taxonomy" id="585594"/>
    <lineage>
        <taxon>Eukaryota</taxon>
        <taxon>Fungi</taxon>
        <taxon>Dikarya</taxon>
        <taxon>Ascomycota</taxon>
        <taxon>Pezizomycotina</taxon>
        <taxon>Sordariomycetes</taxon>
        <taxon>Sordariomycetidae</taxon>
        <taxon>Sordariales</taxon>
        <taxon>Podosporaceae</taxon>
        <taxon>Cladorrhinum</taxon>
    </lineage>
</organism>
<dbReference type="PANTHER" id="PTHR35020:SF2">
    <property type="entry name" value="N-ACETYLGLUCOSAMINE-INDUCED PROTEIN 1"/>
    <property type="match status" value="1"/>
</dbReference>